<sequence>MNPKVQNHIKLLKEKDKGIRKHIYIIGAGMAGLIAAYELKKLGHTVTLLEGSDRAGGRIFTHRFGEGKDAPYGELGAMRVPSVHDYTLHYIREFQLDKKLKHFIGLFENENCLLKIKNTIFKIKDFLATDFLKDQKFGFLKEIVGTFLPDDMAKLINTIDLQDINFSQVKKGSPIFADLIEEFAQALGPKNPSLNLSLQHLLKGLKTQFFYLDGGMDQLPLKIADQLTPHILYNAEVCQITNLNNKAEISLLCNGKSETITCDYVICTIPFAAMRNMNLQNFNSEKLEAIHRLKYINACKILLLCKNRFWQNNYNIHGGTSITDGVVRQIYYPPISPEESGVLLNYTAGKDAGYLSNLPHHQRIVHAKEALGYFHQEIHENDMILSSASMAWDTYKWSKGAFCFTWSNDDLDHPHKENAPSTEAKSKSDLLPWLYKATRQPEGRIFFAGEHCSHDQGWIQGAIISALETVRTIVSH</sequence>
<dbReference type="Gene3D" id="3.50.50.60">
    <property type="entry name" value="FAD/NAD(P)-binding domain"/>
    <property type="match status" value="1"/>
</dbReference>
<dbReference type="EMBL" id="CP008941">
    <property type="protein sequence ID" value="AIK96645.1"/>
    <property type="molecule type" value="Genomic_DNA"/>
</dbReference>
<dbReference type="Gene3D" id="3.90.660.10">
    <property type="match status" value="1"/>
</dbReference>
<dbReference type="Gene3D" id="1.10.10.1620">
    <property type="match status" value="1"/>
</dbReference>
<dbReference type="InterPro" id="IPR036188">
    <property type="entry name" value="FAD/NAD-bd_sf"/>
</dbReference>
<reference evidence="9 10" key="1">
    <citation type="submission" date="2014-07" db="EMBL/GenBank/DDBJ databases">
        <title>Comparative genomic insights into amoeba endosymbionts belonging to the families of Holosporaceae and Candidatus Midichloriaceae within Rickettsiales.</title>
        <authorList>
            <person name="Wang Z."/>
            <person name="Wu M."/>
        </authorList>
    </citation>
    <scope>NUCLEOTIDE SEQUENCE [LARGE SCALE GENOMIC DNA]</scope>
    <source>
        <strain evidence="9">PRA3</strain>
    </source>
</reference>
<gene>
    <name evidence="9" type="ORF">ID47_07820</name>
</gene>
<evidence type="ECO:0000256" key="2">
    <source>
        <dbReference type="ARBA" id="ARBA00005833"/>
    </source>
</evidence>
<feature type="domain" description="Amine oxidase" evidence="8">
    <location>
        <begin position="30"/>
        <end position="473"/>
    </location>
</feature>
<evidence type="ECO:0000313" key="10">
    <source>
        <dbReference type="Proteomes" id="UP000028926"/>
    </source>
</evidence>
<comment type="catalytic activity">
    <reaction evidence="6">
        <text>L-tryptophan + O2 = indole-3-acetamide + CO2 + H2O</text>
        <dbReference type="Rhea" id="RHEA:16165"/>
        <dbReference type="ChEBI" id="CHEBI:15377"/>
        <dbReference type="ChEBI" id="CHEBI:15379"/>
        <dbReference type="ChEBI" id="CHEBI:16031"/>
        <dbReference type="ChEBI" id="CHEBI:16526"/>
        <dbReference type="ChEBI" id="CHEBI:57912"/>
        <dbReference type="EC" id="1.13.12.3"/>
    </reaction>
</comment>
<evidence type="ECO:0000256" key="1">
    <source>
        <dbReference type="ARBA" id="ARBA00004814"/>
    </source>
</evidence>
<evidence type="ECO:0000313" key="9">
    <source>
        <dbReference type="EMBL" id="AIK96645.1"/>
    </source>
</evidence>
<dbReference type="EC" id="1.13.12.3" evidence="3"/>
<evidence type="ECO:0000256" key="5">
    <source>
        <dbReference type="ARBA" id="ARBA00023070"/>
    </source>
</evidence>
<comment type="pathway">
    <text evidence="1">Plant hormone metabolism; auxin biosynthesis.</text>
</comment>
<name>A0A077B121_9PROT</name>
<dbReference type="AlphaFoldDB" id="A0A077B121"/>
<dbReference type="PANTHER" id="PTHR10742:SF410">
    <property type="entry name" value="LYSINE-SPECIFIC HISTONE DEMETHYLASE 2"/>
    <property type="match status" value="1"/>
</dbReference>
<dbReference type="KEGG" id="paca:ID47_07820"/>
<evidence type="ECO:0000256" key="6">
    <source>
        <dbReference type="ARBA" id="ARBA00047321"/>
    </source>
</evidence>
<proteinExistence type="inferred from homology"/>
<comment type="similarity">
    <text evidence="2">Belongs to the tryptophan 2-monooxygenase family.</text>
</comment>
<dbReference type="eggNOG" id="COG1231">
    <property type="taxonomic scope" value="Bacteria"/>
</dbReference>
<dbReference type="Proteomes" id="UP000028926">
    <property type="component" value="Chromosome"/>
</dbReference>
<evidence type="ECO:0000256" key="4">
    <source>
        <dbReference type="ARBA" id="ARBA00017871"/>
    </source>
</evidence>
<dbReference type="GO" id="GO:0009851">
    <property type="term" value="P:auxin biosynthetic process"/>
    <property type="evidence" value="ECO:0007669"/>
    <property type="project" value="UniProtKB-KW"/>
</dbReference>
<evidence type="ECO:0000259" key="8">
    <source>
        <dbReference type="Pfam" id="PF01593"/>
    </source>
</evidence>
<organism evidence="9 10">
    <name type="scientific">Candidatus Odyssella acanthamoebae</name>
    <dbReference type="NCBI Taxonomy" id="91604"/>
    <lineage>
        <taxon>Bacteria</taxon>
        <taxon>Pseudomonadati</taxon>
        <taxon>Pseudomonadota</taxon>
        <taxon>Alphaproteobacteria</taxon>
        <taxon>Holosporales</taxon>
        <taxon>Candidatus Paracaedibacteraceae</taxon>
        <taxon>Candidatus Odyssella</taxon>
    </lineage>
</organism>
<dbReference type="STRING" id="91604.ID47_07820"/>
<keyword evidence="7" id="KW-0472">Membrane</keyword>
<feature type="transmembrane region" description="Helical" evidence="7">
    <location>
        <begin position="21"/>
        <end position="39"/>
    </location>
</feature>
<keyword evidence="10" id="KW-1185">Reference proteome</keyword>
<dbReference type="InterPro" id="IPR002937">
    <property type="entry name" value="Amino_oxidase"/>
</dbReference>
<dbReference type="HOGENOM" id="CLU_004498_8_3_5"/>
<dbReference type="RefSeq" id="WP_038465231.1">
    <property type="nucleotide sequence ID" value="NZ_CP008941.1"/>
</dbReference>
<dbReference type="GO" id="GO:0050361">
    <property type="term" value="F:tryptophan 2-monooxygenase activity"/>
    <property type="evidence" value="ECO:0007669"/>
    <property type="project" value="UniProtKB-EC"/>
</dbReference>
<protein>
    <recommendedName>
        <fullName evidence="4">Tryptophan 2-monooxygenase</fullName>
        <ecNumber evidence="3">1.13.12.3</ecNumber>
    </recommendedName>
</protein>
<dbReference type="SUPFAM" id="SSF51905">
    <property type="entry name" value="FAD/NAD(P)-binding domain"/>
    <property type="match status" value="1"/>
</dbReference>
<accession>A0A077B121</accession>
<dbReference type="Pfam" id="PF01593">
    <property type="entry name" value="Amino_oxidase"/>
    <property type="match status" value="1"/>
</dbReference>
<keyword evidence="7" id="KW-1133">Transmembrane helix</keyword>
<dbReference type="InterPro" id="IPR050281">
    <property type="entry name" value="Flavin_monoamine_oxidase"/>
</dbReference>
<dbReference type="SUPFAM" id="SSF54373">
    <property type="entry name" value="FAD-linked reductases, C-terminal domain"/>
    <property type="match status" value="1"/>
</dbReference>
<keyword evidence="5" id="KW-0073">Auxin biosynthesis</keyword>
<keyword evidence="7" id="KW-0812">Transmembrane</keyword>
<evidence type="ECO:0000256" key="3">
    <source>
        <dbReference type="ARBA" id="ARBA00012535"/>
    </source>
</evidence>
<evidence type="ECO:0000256" key="7">
    <source>
        <dbReference type="SAM" id="Phobius"/>
    </source>
</evidence>
<dbReference type="PANTHER" id="PTHR10742">
    <property type="entry name" value="FLAVIN MONOAMINE OXIDASE"/>
    <property type="match status" value="1"/>
</dbReference>